<name>A0A2P2LWM8_RHIMU</name>
<dbReference type="PANTHER" id="PTHR34802">
    <property type="entry name" value="CHORISMATE SYNTHASE"/>
    <property type="match status" value="1"/>
</dbReference>
<feature type="compositionally biased region" description="Polar residues" evidence="1">
    <location>
        <begin position="189"/>
        <end position="201"/>
    </location>
</feature>
<dbReference type="PANTHER" id="PTHR34802:SF1">
    <property type="entry name" value="CHORISMATE SYNTHASE"/>
    <property type="match status" value="1"/>
</dbReference>
<feature type="compositionally biased region" description="Pro residues" evidence="1">
    <location>
        <begin position="285"/>
        <end position="295"/>
    </location>
</feature>
<accession>A0A2P2LWM8</accession>
<evidence type="ECO:0000256" key="1">
    <source>
        <dbReference type="SAM" id="MobiDB-lite"/>
    </source>
</evidence>
<evidence type="ECO:0000313" key="2">
    <source>
        <dbReference type="EMBL" id="MBX22379.1"/>
    </source>
</evidence>
<organism evidence="2">
    <name type="scientific">Rhizophora mucronata</name>
    <name type="common">Asiatic mangrove</name>
    <dbReference type="NCBI Taxonomy" id="61149"/>
    <lineage>
        <taxon>Eukaryota</taxon>
        <taxon>Viridiplantae</taxon>
        <taxon>Streptophyta</taxon>
        <taxon>Embryophyta</taxon>
        <taxon>Tracheophyta</taxon>
        <taxon>Spermatophyta</taxon>
        <taxon>Magnoliopsida</taxon>
        <taxon>eudicotyledons</taxon>
        <taxon>Gunneridae</taxon>
        <taxon>Pentapetalae</taxon>
        <taxon>rosids</taxon>
        <taxon>fabids</taxon>
        <taxon>Malpighiales</taxon>
        <taxon>Rhizophoraceae</taxon>
        <taxon>Rhizophora</taxon>
    </lineage>
</organism>
<sequence length="1050" mass="115321">MSLEIEDQYGLNEQTEGSHELPKKLKISYTRDFLLSLSDLDVCKRLPSGFDESLLRICGSLWSQSFRCDEYGSSPPSRGDISNYSQVTHGRWDRRSFGKSDRDSDTRSDWESDSGRHYGNLPCRSWQAPEHDGLLGSGSFPRTSGYAVGSSVPKFRGTNDHYHLNRSNEPYHPPRPYKAVRHLRRDTNDSYNDETFGSSECTSEDRAEEERKRRASFELMRKEQQKTFQEKQKLSPAKFKHDFDISLLAEDSKDDKRLLHRDKESDELVGKPVSNDESDTSSVLPPAPVSRPLVPPGFSGAITGKNIVTKSLNHSRSLEEGSILHAKVESRLNGVSNNQEENQYSEQVDLIERQLGGPSVHVSGNEKSEKIPSFLSTLDVSSKTRGGGRFLEAIEVSGNSEVTEPDTGEVAGDKLLGEATPANSTSILEKLFGSALTLNVSGSSPLIEHNDAKAEESLSPPAVQSSKFAQWFLEEEKQLVDGLSSSRPDDLLSLIVGGEKSGSLGANTTEHKSANFPVQSSELAGKQVTSNLLSINIGSTEQYCSTVEPDVPAVITCEDLEQSIMLEMTENDSSFPTHVQGWSGPTAEAERQKANVDDLASQHLLSLLQRRTALNGMALSDNPGVRPPEKPQNTEVASLGAVLNSRELGAKNFLHSEKPLNLEALFGTAFMKELQPVGTTASSQKDSVGTARVDVSYSQGLTLPVRNEDHIASTVETPFIMPSFGSSALASNQRQQMKSDAFEKHLLGFDPQEQVSSSQLQTELGAKHVGFDKSVEVPLPEEDSLIAVSDPLSAHNFLSPRNSAKAEFLSIQETPLDIAEKLSALNSVIRDERPLVSAQERPPLLHGLYDERESDVQYHNLHVQTSSPQLHPQLNDVGPMFHPVDSYPANINAQMKFMSPRNMIHHDSLNNQFPKNMLRPPFHHPGTGMTGLDSAINNPALQQMHMNGNFPPHQLLHGFPGGAHLPPHTDNQVTGFIQGPGPMQSFPQRPPNFGGFGFPPQGGGTNHPEALRRLIEMELRSSSKQGRTFPAAGHSPGMYGHELGMGFGYR</sequence>
<dbReference type="AlphaFoldDB" id="A0A2P2LWM8"/>
<dbReference type="EMBL" id="GGEC01041895">
    <property type="protein sequence ID" value="MBX22379.1"/>
    <property type="molecule type" value="Transcribed_RNA"/>
</dbReference>
<feature type="compositionally biased region" description="Basic and acidic residues" evidence="1">
    <location>
        <begin position="258"/>
        <end position="269"/>
    </location>
</feature>
<feature type="region of interest" description="Disordered" evidence="1">
    <location>
        <begin position="258"/>
        <end position="297"/>
    </location>
</feature>
<feature type="region of interest" description="Disordered" evidence="1">
    <location>
        <begin position="95"/>
        <end position="114"/>
    </location>
</feature>
<feature type="compositionally biased region" description="Basic and acidic residues" evidence="1">
    <location>
        <begin position="203"/>
        <end position="213"/>
    </location>
</feature>
<feature type="region of interest" description="Disordered" evidence="1">
    <location>
        <begin position="157"/>
        <end position="176"/>
    </location>
</feature>
<protein>
    <submittedName>
        <fullName evidence="2">Uncharacterized protein LOC105642935 isoform X2</fullName>
    </submittedName>
</protein>
<reference evidence="2" key="1">
    <citation type="submission" date="2018-02" db="EMBL/GenBank/DDBJ databases">
        <title>Rhizophora mucronata_Transcriptome.</title>
        <authorList>
            <person name="Meera S.P."/>
            <person name="Sreeshan A."/>
            <person name="Augustine A."/>
        </authorList>
    </citation>
    <scope>NUCLEOTIDE SEQUENCE</scope>
    <source>
        <tissue evidence="2">Leaf</tissue>
    </source>
</reference>
<proteinExistence type="predicted"/>
<feature type="region of interest" description="Disordered" evidence="1">
    <location>
        <begin position="188"/>
        <end position="213"/>
    </location>
</feature>